<dbReference type="GO" id="GO:0005506">
    <property type="term" value="F:iron ion binding"/>
    <property type="evidence" value="ECO:0007669"/>
    <property type="project" value="InterPro"/>
</dbReference>
<keyword evidence="3 5" id="KW-1133">Transmembrane helix</keyword>
<evidence type="ECO:0000259" key="6">
    <source>
        <dbReference type="Pfam" id="PF04116"/>
    </source>
</evidence>
<gene>
    <name evidence="7" type="ORF">SAMN05444336_101903</name>
</gene>
<evidence type="ECO:0000256" key="4">
    <source>
        <dbReference type="ARBA" id="ARBA00023136"/>
    </source>
</evidence>
<comment type="subcellular location">
    <subcellularLocation>
        <location evidence="1">Membrane</location>
    </subcellularLocation>
</comment>
<evidence type="ECO:0000313" key="7">
    <source>
        <dbReference type="EMBL" id="SDW39583.1"/>
    </source>
</evidence>
<dbReference type="Proteomes" id="UP000199118">
    <property type="component" value="Unassembled WGS sequence"/>
</dbReference>
<dbReference type="OrthoDB" id="9770329at2"/>
<feature type="domain" description="Fatty acid hydroxylase" evidence="6">
    <location>
        <begin position="108"/>
        <end position="239"/>
    </location>
</feature>
<evidence type="ECO:0000256" key="1">
    <source>
        <dbReference type="ARBA" id="ARBA00004370"/>
    </source>
</evidence>
<dbReference type="PANTHER" id="PTHR11863">
    <property type="entry name" value="STEROL DESATURASE"/>
    <property type="match status" value="1"/>
</dbReference>
<evidence type="ECO:0000256" key="5">
    <source>
        <dbReference type="SAM" id="Phobius"/>
    </source>
</evidence>
<evidence type="ECO:0000313" key="8">
    <source>
        <dbReference type="Proteomes" id="UP000199118"/>
    </source>
</evidence>
<feature type="transmembrane region" description="Helical" evidence="5">
    <location>
        <begin position="70"/>
        <end position="91"/>
    </location>
</feature>
<proteinExistence type="predicted"/>
<accession>A0A1H2T6J3</accession>
<dbReference type="Pfam" id="PF04116">
    <property type="entry name" value="FA_hydroxylase"/>
    <property type="match status" value="1"/>
</dbReference>
<dbReference type="RefSeq" id="WP_092679898.1">
    <property type="nucleotide sequence ID" value="NZ_FNMZ01000001.1"/>
</dbReference>
<name>A0A1H2T6J3_9RHOB</name>
<protein>
    <submittedName>
        <fullName evidence="7">Sterol desaturase/sphingolipid hydroxylase, fatty acid hydroxylase superfamily</fullName>
    </submittedName>
</protein>
<sequence length="261" mass="29531">MTDAIFAEPGPLAFIADVAILLALIYPANLIAYFGMGFALLRINDTHPDRRIQKRRDGLRRAIPEMKESCVSILVTSTLLALALTLQGHGLTLWTPWSGILGVLAGTALMVVGYDTYYYFAHRALHTKALYRFHQWHHRSVAPTAWSSDSQSVGETVLIQSFQVIAAVLLPIPAWALILHRVYDHVNGQLGHVGYEYFADRTTRFPSPLVCTTYHDLHHEKFRWNFGNYFSFWDRVMGTLEPDYDARVAAMDPKNDARPAE</sequence>
<reference evidence="7 8" key="1">
    <citation type="submission" date="2016-10" db="EMBL/GenBank/DDBJ databases">
        <authorList>
            <person name="de Groot N.N."/>
        </authorList>
    </citation>
    <scope>NUCLEOTIDE SEQUENCE [LARGE SCALE GENOMIC DNA]</scope>
    <source>
        <strain evidence="7 8">DSM 17890</strain>
    </source>
</reference>
<dbReference type="AlphaFoldDB" id="A0A1H2T6J3"/>
<dbReference type="InterPro" id="IPR050307">
    <property type="entry name" value="Sterol_Desaturase_Related"/>
</dbReference>
<keyword evidence="4 5" id="KW-0472">Membrane</keyword>
<evidence type="ECO:0000256" key="2">
    <source>
        <dbReference type="ARBA" id="ARBA00022692"/>
    </source>
</evidence>
<feature type="transmembrane region" description="Helical" evidence="5">
    <location>
        <begin position="12"/>
        <end position="41"/>
    </location>
</feature>
<feature type="transmembrane region" description="Helical" evidence="5">
    <location>
        <begin position="97"/>
        <end position="120"/>
    </location>
</feature>
<keyword evidence="8" id="KW-1185">Reference proteome</keyword>
<organism evidence="7 8">
    <name type="scientific">Albimonas donghaensis</name>
    <dbReference type="NCBI Taxonomy" id="356660"/>
    <lineage>
        <taxon>Bacteria</taxon>
        <taxon>Pseudomonadati</taxon>
        <taxon>Pseudomonadota</taxon>
        <taxon>Alphaproteobacteria</taxon>
        <taxon>Rhodobacterales</taxon>
        <taxon>Paracoccaceae</taxon>
        <taxon>Albimonas</taxon>
    </lineage>
</organism>
<dbReference type="InterPro" id="IPR006694">
    <property type="entry name" value="Fatty_acid_hydroxylase"/>
</dbReference>
<dbReference type="GO" id="GO:0016491">
    <property type="term" value="F:oxidoreductase activity"/>
    <property type="evidence" value="ECO:0007669"/>
    <property type="project" value="InterPro"/>
</dbReference>
<evidence type="ECO:0000256" key="3">
    <source>
        <dbReference type="ARBA" id="ARBA00022989"/>
    </source>
</evidence>
<dbReference type="GO" id="GO:0016020">
    <property type="term" value="C:membrane"/>
    <property type="evidence" value="ECO:0007669"/>
    <property type="project" value="UniProtKB-SubCell"/>
</dbReference>
<dbReference type="EMBL" id="FNMZ01000001">
    <property type="protein sequence ID" value="SDW39583.1"/>
    <property type="molecule type" value="Genomic_DNA"/>
</dbReference>
<keyword evidence="2 5" id="KW-0812">Transmembrane</keyword>
<dbReference type="GO" id="GO:0008610">
    <property type="term" value="P:lipid biosynthetic process"/>
    <property type="evidence" value="ECO:0007669"/>
    <property type="project" value="InterPro"/>
</dbReference>
<dbReference type="STRING" id="356660.SAMN05444336_101903"/>